<dbReference type="STRING" id="797515.HMPREF9103_01187"/>
<comment type="caution">
    <text evidence="1">The sequence shown here is derived from an EMBL/GenBank/DDBJ whole genome shotgun (WGS) entry which is preliminary data.</text>
</comment>
<reference evidence="1 2" key="1">
    <citation type="submission" date="2011-09" db="EMBL/GenBank/DDBJ databases">
        <authorList>
            <person name="Weinstock G."/>
            <person name="Sodergren E."/>
            <person name="Clifton S."/>
            <person name="Fulton L."/>
            <person name="Fulton B."/>
            <person name="Courtney L."/>
            <person name="Fronick C."/>
            <person name="Harrison M."/>
            <person name="Strong C."/>
            <person name="Farmer C."/>
            <person name="Delahaunty K."/>
            <person name="Markovic C."/>
            <person name="Hall O."/>
            <person name="Minx P."/>
            <person name="Tomlinson C."/>
            <person name="Mitreva M."/>
            <person name="Hou S."/>
            <person name="Chen J."/>
            <person name="Wollam A."/>
            <person name="Pepin K.H."/>
            <person name="Johnson M."/>
            <person name="Bhonagiri V."/>
            <person name="Zhang X."/>
            <person name="Suruliraj S."/>
            <person name="Warren W."/>
            <person name="Chinwalla A."/>
            <person name="Mardis E.R."/>
            <person name="Wilson R.K."/>
        </authorList>
    </citation>
    <scope>NUCLEOTIDE SEQUENCE [LARGE SCALE GENOMIC DNA]</scope>
    <source>
        <strain evidence="1 2">F0439</strain>
    </source>
</reference>
<accession>G9ZN85</accession>
<name>G9ZN85_9LACO</name>
<keyword evidence="2" id="KW-1185">Reference proteome</keyword>
<protein>
    <submittedName>
        <fullName evidence="1">Uncharacterized protein</fullName>
    </submittedName>
</protein>
<evidence type="ECO:0000313" key="1">
    <source>
        <dbReference type="EMBL" id="EHL99059.1"/>
    </source>
</evidence>
<dbReference type="EMBL" id="AGEY01000050">
    <property type="protein sequence ID" value="EHL99059.1"/>
    <property type="molecule type" value="Genomic_DNA"/>
</dbReference>
<gene>
    <name evidence="1" type="ORF">HMPREF9103_01187</name>
</gene>
<proteinExistence type="predicted"/>
<organism evidence="1 2">
    <name type="scientific">Lentilactobacillus parafarraginis F0439</name>
    <dbReference type="NCBI Taxonomy" id="797515"/>
    <lineage>
        <taxon>Bacteria</taxon>
        <taxon>Bacillati</taxon>
        <taxon>Bacillota</taxon>
        <taxon>Bacilli</taxon>
        <taxon>Lactobacillales</taxon>
        <taxon>Lactobacillaceae</taxon>
        <taxon>Lentilactobacillus</taxon>
    </lineage>
</organism>
<dbReference type="AlphaFoldDB" id="G9ZN85"/>
<evidence type="ECO:0000313" key="2">
    <source>
        <dbReference type="Proteomes" id="UP000004625"/>
    </source>
</evidence>
<dbReference type="PATRIC" id="fig|797515.3.peg.1106"/>
<dbReference type="HOGENOM" id="CLU_2935817_0_0_9"/>
<dbReference type="Proteomes" id="UP000004625">
    <property type="component" value="Unassembled WGS sequence"/>
</dbReference>
<sequence length="60" mass="6777">MNGLITLVVKDVTIAVNAPPMMTPKPSADHIAAGDKFFKFFPHFINLHLNLVLLYLHQLY</sequence>